<dbReference type="Gene3D" id="3.30.230.30">
    <property type="entry name" value="Impact, N-terminal domain"/>
    <property type="match status" value="1"/>
</dbReference>
<protein>
    <submittedName>
        <fullName evidence="4">IMPACT family member YigZ</fullName>
    </submittedName>
</protein>
<dbReference type="PANTHER" id="PTHR16301:SF20">
    <property type="entry name" value="IMPACT FAMILY MEMBER YIGZ"/>
    <property type="match status" value="1"/>
</dbReference>
<keyword evidence="5" id="KW-1185">Reference proteome</keyword>
<dbReference type="SUPFAM" id="SSF54980">
    <property type="entry name" value="EF-G C-terminal domain-like"/>
    <property type="match status" value="1"/>
</dbReference>
<evidence type="ECO:0000259" key="3">
    <source>
        <dbReference type="Pfam" id="PF09186"/>
    </source>
</evidence>
<dbReference type="InterPro" id="IPR020569">
    <property type="entry name" value="UPF0029_Impact_CS"/>
</dbReference>
<gene>
    <name evidence="4" type="primary">yigZ</name>
    <name evidence="4" type="ORF">H0A61_02357</name>
</gene>
<evidence type="ECO:0000313" key="4">
    <source>
        <dbReference type="EMBL" id="QSQ09965.1"/>
    </source>
</evidence>
<dbReference type="Pfam" id="PF01205">
    <property type="entry name" value="Impact_N"/>
    <property type="match status" value="1"/>
</dbReference>
<dbReference type="AlphaFoldDB" id="A0A8A0RNI6"/>
<accession>A0A8A0RNI6</accession>
<dbReference type="RefSeq" id="WP_206707294.1">
    <property type="nucleotide sequence ID" value="NZ_CP059066.1"/>
</dbReference>
<dbReference type="InterPro" id="IPR020568">
    <property type="entry name" value="Ribosomal_Su5_D2-typ_SF"/>
</dbReference>
<proteinExistence type="inferred from homology"/>
<evidence type="ECO:0000259" key="2">
    <source>
        <dbReference type="Pfam" id="PF01205"/>
    </source>
</evidence>
<dbReference type="InterPro" id="IPR036956">
    <property type="entry name" value="Impact_N_sf"/>
</dbReference>
<dbReference type="EMBL" id="CP059066">
    <property type="protein sequence ID" value="QSQ09965.1"/>
    <property type="molecule type" value="Genomic_DNA"/>
</dbReference>
<dbReference type="InterPro" id="IPR015796">
    <property type="entry name" value="Impact_YigZ-like"/>
</dbReference>
<dbReference type="Proteomes" id="UP000662904">
    <property type="component" value="Chromosome"/>
</dbReference>
<sequence>MVNEYKTVRCFGTGELKIRKSRFIAYVQPADTEKEALEFIENIKQKHRDATHNVFAYLIGLDREIQKFSDDGEPNGTAGKPILEVIKKESLKNVVVVVTRYFGGILLGAGGLVRAYTKGAKVGIENAQIVNKVLHYNYKLKTSYSLLGKIQNHIINMSQIIYEVSYSQDVSLGVYVKYNKKDFFEKVVMEVTSGQVNISNIGESYISFQQGKAIL</sequence>
<dbReference type="InterPro" id="IPR001498">
    <property type="entry name" value="Impact_N"/>
</dbReference>
<dbReference type="InterPro" id="IPR023582">
    <property type="entry name" value="Impact"/>
</dbReference>
<comment type="similarity">
    <text evidence="1">Belongs to the IMPACT family.</text>
</comment>
<organism evidence="4 5">
    <name type="scientific">Koleobacter methoxysyntrophicus</name>
    <dbReference type="NCBI Taxonomy" id="2751313"/>
    <lineage>
        <taxon>Bacteria</taxon>
        <taxon>Bacillati</taxon>
        <taxon>Bacillota</taxon>
        <taxon>Clostridia</taxon>
        <taxon>Koleobacterales</taxon>
        <taxon>Koleobacteraceae</taxon>
        <taxon>Koleobacter</taxon>
    </lineage>
</organism>
<dbReference type="SUPFAM" id="SSF54211">
    <property type="entry name" value="Ribosomal protein S5 domain 2-like"/>
    <property type="match status" value="1"/>
</dbReference>
<feature type="domain" description="Impact N-terminal" evidence="2">
    <location>
        <begin position="19"/>
        <end position="121"/>
    </location>
</feature>
<dbReference type="Pfam" id="PF09186">
    <property type="entry name" value="DUF1949"/>
    <property type="match status" value="1"/>
</dbReference>
<dbReference type="Gene3D" id="3.30.70.240">
    <property type="match status" value="1"/>
</dbReference>
<reference evidence="4" key="1">
    <citation type="submission" date="2020-07" db="EMBL/GenBank/DDBJ databases">
        <title>Koleobacter methoxysyntrophicus gen. nov., sp. nov., a novel anaerobic bacterium isolated from deep subsurface oil field and proposal of Koleobacterales ord. nov. in the phylum Firmicutes.</title>
        <authorList>
            <person name="Sakamoto S."/>
            <person name="Tamaki H."/>
        </authorList>
    </citation>
    <scope>NUCLEOTIDE SEQUENCE</scope>
    <source>
        <strain evidence="4">NRmbB1</strain>
    </source>
</reference>
<dbReference type="GO" id="GO:0005737">
    <property type="term" value="C:cytoplasm"/>
    <property type="evidence" value="ECO:0007669"/>
    <property type="project" value="TreeGrafter"/>
</dbReference>
<dbReference type="GO" id="GO:0006446">
    <property type="term" value="P:regulation of translational initiation"/>
    <property type="evidence" value="ECO:0007669"/>
    <property type="project" value="TreeGrafter"/>
</dbReference>
<dbReference type="KEGG" id="kme:H0A61_02357"/>
<dbReference type="InterPro" id="IPR035647">
    <property type="entry name" value="EFG_III/V"/>
</dbReference>
<feature type="domain" description="UPF0029" evidence="3">
    <location>
        <begin position="142"/>
        <end position="195"/>
    </location>
</feature>
<dbReference type="InterPro" id="IPR015269">
    <property type="entry name" value="UPF0029_Impact_C"/>
</dbReference>
<dbReference type="NCBIfam" id="TIGR00257">
    <property type="entry name" value="IMPACT_YIGZ"/>
    <property type="match status" value="1"/>
</dbReference>
<evidence type="ECO:0000256" key="1">
    <source>
        <dbReference type="ARBA" id="ARBA00007665"/>
    </source>
</evidence>
<evidence type="ECO:0000313" key="5">
    <source>
        <dbReference type="Proteomes" id="UP000662904"/>
    </source>
</evidence>
<dbReference type="PROSITE" id="PS00910">
    <property type="entry name" value="UPF0029"/>
    <property type="match status" value="1"/>
</dbReference>
<name>A0A8A0RNI6_9FIRM</name>
<dbReference type="PANTHER" id="PTHR16301">
    <property type="entry name" value="IMPACT-RELATED"/>
    <property type="match status" value="1"/>
</dbReference>